<dbReference type="RefSeq" id="XP_033597029.1">
    <property type="nucleotide sequence ID" value="XM_033739282.1"/>
</dbReference>
<dbReference type="Proteomes" id="UP000799437">
    <property type="component" value="Unassembled WGS sequence"/>
</dbReference>
<feature type="region of interest" description="Disordered" evidence="1">
    <location>
        <begin position="1"/>
        <end position="38"/>
    </location>
</feature>
<gene>
    <name evidence="2" type="ORF">EJ05DRAFT_145453</name>
</gene>
<feature type="compositionally biased region" description="Polar residues" evidence="1">
    <location>
        <begin position="1"/>
        <end position="12"/>
    </location>
</feature>
<dbReference type="AlphaFoldDB" id="A0A6A6VV68"/>
<keyword evidence="3" id="KW-1185">Reference proteome</keyword>
<name>A0A6A6VV68_9PEZI</name>
<evidence type="ECO:0000256" key="1">
    <source>
        <dbReference type="SAM" id="MobiDB-lite"/>
    </source>
</evidence>
<sequence>MLQLQSRSSNLPQRLHCPSRRIGPSKSASLTPRGATSPPRDEMNFFFFITKNTRMPPAYRLHAMLQGSQKALNLCSFDRLPRDMERYAAFPRAYLDLKKKFIVARYLFRVGLGETARSAFERPTLHIHIHTLSHIHVTSCGRIANYKNGKNDDKLSHAITSSHFTRLCAERLFEACHMRSVADCTLGSHAWRRASRSRLAGSSRAAVVEPEGGVVCWCQAKKGQTLAEVGGLGGSPGGDSLNHLIHPQIL</sequence>
<dbReference type="EMBL" id="ML996580">
    <property type="protein sequence ID" value="KAF2754578.1"/>
    <property type="molecule type" value="Genomic_DNA"/>
</dbReference>
<evidence type="ECO:0000313" key="3">
    <source>
        <dbReference type="Proteomes" id="UP000799437"/>
    </source>
</evidence>
<evidence type="ECO:0000313" key="2">
    <source>
        <dbReference type="EMBL" id="KAF2754578.1"/>
    </source>
</evidence>
<accession>A0A6A6VV68</accession>
<protein>
    <submittedName>
        <fullName evidence="2">Uncharacterized protein</fullName>
    </submittedName>
</protein>
<dbReference type="GeneID" id="54480336"/>
<proteinExistence type="predicted"/>
<organism evidence="2 3">
    <name type="scientific">Pseudovirgaria hyperparasitica</name>
    <dbReference type="NCBI Taxonomy" id="470096"/>
    <lineage>
        <taxon>Eukaryota</taxon>
        <taxon>Fungi</taxon>
        <taxon>Dikarya</taxon>
        <taxon>Ascomycota</taxon>
        <taxon>Pezizomycotina</taxon>
        <taxon>Dothideomycetes</taxon>
        <taxon>Dothideomycetes incertae sedis</taxon>
        <taxon>Acrospermales</taxon>
        <taxon>Acrospermaceae</taxon>
        <taxon>Pseudovirgaria</taxon>
    </lineage>
</organism>
<reference evidence="2" key="1">
    <citation type="journal article" date="2020" name="Stud. Mycol.">
        <title>101 Dothideomycetes genomes: a test case for predicting lifestyles and emergence of pathogens.</title>
        <authorList>
            <person name="Haridas S."/>
            <person name="Albert R."/>
            <person name="Binder M."/>
            <person name="Bloem J."/>
            <person name="Labutti K."/>
            <person name="Salamov A."/>
            <person name="Andreopoulos B."/>
            <person name="Baker S."/>
            <person name="Barry K."/>
            <person name="Bills G."/>
            <person name="Bluhm B."/>
            <person name="Cannon C."/>
            <person name="Castanera R."/>
            <person name="Culley D."/>
            <person name="Daum C."/>
            <person name="Ezra D."/>
            <person name="Gonzalez J."/>
            <person name="Henrissat B."/>
            <person name="Kuo A."/>
            <person name="Liang C."/>
            <person name="Lipzen A."/>
            <person name="Lutzoni F."/>
            <person name="Magnuson J."/>
            <person name="Mondo S."/>
            <person name="Nolan M."/>
            <person name="Ohm R."/>
            <person name="Pangilinan J."/>
            <person name="Park H.-J."/>
            <person name="Ramirez L."/>
            <person name="Alfaro M."/>
            <person name="Sun H."/>
            <person name="Tritt A."/>
            <person name="Yoshinaga Y."/>
            <person name="Zwiers L.-H."/>
            <person name="Turgeon B."/>
            <person name="Goodwin S."/>
            <person name="Spatafora J."/>
            <person name="Crous P."/>
            <person name="Grigoriev I."/>
        </authorList>
    </citation>
    <scope>NUCLEOTIDE SEQUENCE</scope>
    <source>
        <strain evidence="2">CBS 121739</strain>
    </source>
</reference>